<feature type="non-terminal residue" evidence="1">
    <location>
        <position position="1"/>
    </location>
</feature>
<accession>A0ABD0L589</accession>
<evidence type="ECO:0000313" key="2">
    <source>
        <dbReference type="Proteomes" id="UP001519460"/>
    </source>
</evidence>
<dbReference type="AlphaFoldDB" id="A0ABD0L589"/>
<reference evidence="1 2" key="1">
    <citation type="journal article" date="2023" name="Sci. Data">
        <title>Genome assembly of the Korean intertidal mud-creeper Batillaria attramentaria.</title>
        <authorList>
            <person name="Patra A.K."/>
            <person name="Ho P.T."/>
            <person name="Jun S."/>
            <person name="Lee S.J."/>
            <person name="Kim Y."/>
            <person name="Won Y.J."/>
        </authorList>
    </citation>
    <scope>NUCLEOTIDE SEQUENCE [LARGE SCALE GENOMIC DNA]</scope>
    <source>
        <strain evidence="1">Wonlab-2016</strain>
    </source>
</reference>
<dbReference type="EMBL" id="JACVVK020000082">
    <property type="protein sequence ID" value="KAK7494582.1"/>
    <property type="molecule type" value="Genomic_DNA"/>
</dbReference>
<keyword evidence="2" id="KW-1185">Reference proteome</keyword>
<sequence>EDVSVEDVEDFLDEFDDMMKAALESALAEMDQGMLQVFEALLDSSDLGKTLDDMFGSSEEKRQTQKRNLADMLDDLDLDADDLNDIAEAVLEELGTDVSADDVEDFLEAHGEEVEEAVLKAAEGLDHDQFKELEHVLNHPDLLGDVLEHLKDEGLIKKRGFLPDLDDAGLAEVAQKISEFTGEQVTADNVDEFFDTFGGLMEDALVAEAKKMSPDERKAMKAMLHAPEPLAHFLIEVAQGMEK</sequence>
<comment type="caution">
    <text evidence="1">The sequence shown here is derived from an EMBL/GenBank/DDBJ whole genome shotgun (WGS) entry which is preliminary data.</text>
</comment>
<gene>
    <name evidence="1" type="ORF">BaRGS_00014235</name>
</gene>
<proteinExistence type="predicted"/>
<name>A0ABD0L589_9CAEN</name>
<organism evidence="1 2">
    <name type="scientific">Batillaria attramentaria</name>
    <dbReference type="NCBI Taxonomy" id="370345"/>
    <lineage>
        <taxon>Eukaryota</taxon>
        <taxon>Metazoa</taxon>
        <taxon>Spiralia</taxon>
        <taxon>Lophotrochozoa</taxon>
        <taxon>Mollusca</taxon>
        <taxon>Gastropoda</taxon>
        <taxon>Caenogastropoda</taxon>
        <taxon>Sorbeoconcha</taxon>
        <taxon>Cerithioidea</taxon>
        <taxon>Batillariidae</taxon>
        <taxon>Batillaria</taxon>
    </lineage>
</organism>
<protein>
    <submittedName>
        <fullName evidence="1">Uncharacterized protein</fullName>
    </submittedName>
</protein>
<evidence type="ECO:0000313" key="1">
    <source>
        <dbReference type="EMBL" id="KAK7494582.1"/>
    </source>
</evidence>
<dbReference type="Proteomes" id="UP001519460">
    <property type="component" value="Unassembled WGS sequence"/>
</dbReference>